<evidence type="ECO:0000259" key="7">
    <source>
        <dbReference type="Pfam" id="PF00892"/>
    </source>
</evidence>
<dbReference type="InterPro" id="IPR050638">
    <property type="entry name" value="AA-Vitamin_Transporters"/>
</dbReference>
<gene>
    <name evidence="8" type="ORF">ACFOD4_18325</name>
</gene>
<sequence length="300" mass="30856">MLLAYFQLGSAMALVGANVAVAKLLADALPIAMIAGLRCALACAVLWPLARTLEGKVRPQGAALRNLAAQALVGTLLYNAALLMGLRHTTALEAGLVLATLPAVIAAGSALWLRETLPPRQWAAAALAALAMAAITLAGTAAGAGGSLAGNALVFLAVCGEAGYVLLAKRIAGRVPVITASFWMQLFSTLMLLPFCLPVLNSAAALGSPSVAGLLVFHSLTASVLCLLLWYQGLRRAPAGIAGIFTALLPATAALVAVVFLGEYFRPLHALGFVLMLSSIGLATWPGRKGISETEKQLLR</sequence>
<keyword evidence="3 6" id="KW-0812">Transmembrane</keyword>
<accession>A0ABV7G651</accession>
<proteinExistence type="predicted"/>
<feature type="transmembrane region" description="Helical" evidence="6">
    <location>
        <begin position="62"/>
        <end position="82"/>
    </location>
</feature>
<dbReference type="PANTHER" id="PTHR32322">
    <property type="entry name" value="INNER MEMBRANE TRANSPORTER"/>
    <property type="match status" value="1"/>
</dbReference>
<dbReference type="InterPro" id="IPR000620">
    <property type="entry name" value="EamA_dom"/>
</dbReference>
<dbReference type="RefSeq" id="WP_379598720.1">
    <property type="nucleotide sequence ID" value="NZ_JBHRTN010000018.1"/>
</dbReference>
<dbReference type="InterPro" id="IPR037185">
    <property type="entry name" value="EmrE-like"/>
</dbReference>
<evidence type="ECO:0000256" key="4">
    <source>
        <dbReference type="ARBA" id="ARBA00022989"/>
    </source>
</evidence>
<dbReference type="Proteomes" id="UP001595593">
    <property type="component" value="Unassembled WGS sequence"/>
</dbReference>
<keyword evidence="5 6" id="KW-0472">Membrane</keyword>
<dbReference type="EMBL" id="JBHRTN010000018">
    <property type="protein sequence ID" value="MFC3127028.1"/>
    <property type="molecule type" value="Genomic_DNA"/>
</dbReference>
<comment type="caution">
    <text evidence="8">The sequence shown here is derived from an EMBL/GenBank/DDBJ whole genome shotgun (WGS) entry which is preliminary data.</text>
</comment>
<feature type="domain" description="EamA" evidence="7">
    <location>
        <begin position="150"/>
        <end position="283"/>
    </location>
</feature>
<protein>
    <submittedName>
        <fullName evidence="8">DMT family transporter</fullName>
    </submittedName>
</protein>
<keyword evidence="9" id="KW-1185">Reference proteome</keyword>
<keyword evidence="4 6" id="KW-1133">Transmembrane helix</keyword>
<evidence type="ECO:0000313" key="8">
    <source>
        <dbReference type="EMBL" id="MFC3127028.1"/>
    </source>
</evidence>
<organism evidence="8 9">
    <name type="scientific">Teichococcus globiformis</name>
    <dbReference type="NCBI Taxonomy" id="2307229"/>
    <lineage>
        <taxon>Bacteria</taxon>
        <taxon>Pseudomonadati</taxon>
        <taxon>Pseudomonadota</taxon>
        <taxon>Alphaproteobacteria</taxon>
        <taxon>Acetobacterales</taxon>
        <taxon>Roseomonadaceae</taxon>
        <taxon>Roseomonas</taxon>
    </lineage>
</organism>
<feature type="transmembrane region" description="Helical" evidence="6">
    <location>
        <begin position="268"/>
        <end position="287"/>
    </location>
</feature>
<evidence type="ECO:0000256" key="3">
    <source>
        <dbReference type="ARBA" id="ARBA00022692"/>
    </source>
</evidence>
<feature type="transmembrane region" description="Helical" evidence="6">
    <location>
        <begin position="122"/>
        <end position="142"/>
    </location>
</feature>
<feature type="transmembrane region" description="Helical" evidence="6">
    <location>
        <begin position="180"/>
        <end position="200"/>
    </location>
</feature>
<feature type="domain" description="EamA" evidence="7">
    <location>
        <begin position="10"/>
        <end position="136"/>
    </location>
</feature>
<dbReference type="Pfam" id="PF00892">
    <property type="entry name" value="EamA"/>
    <property type="match status" value="2"/>
</dbReference>
<feature type="transmembrane region" description="Helical" evidence="6">
    <location>
        <begin position="94"/>
        <end position="113"/>
    </location>
</feature>
<dbReference type="SUPFAM" id="SSF103481">
    <property type="entry name" value="Multidrug resistance efflux transporter EmrE"/>
    <property type="match status" value="2"/>
</dbReference>
<reference evidence="9" key="1">
    <citation type="journal article" date="2019" name="Int. J. Syst. Evol. Microbiol.">
        <title>The Global Catalogue of Microorganisms (GCM) 10K type strain sequencing project: providing services to taxonomists for standard genome sequencing and annotation.</title>
        <authorList>
            <consortium name="The Broad Institute Genomics Platform"/>
            <consortium name="The Broad Institute Genome Sequencing Center for Infectious Disease"/>
            <person name="Wu L."/>
            <person name="Ma J."/>
        </authorList>
    </citation>
    <scope>NUCLEOTIDE SEQUENCE [LARGE SCALE GENOMIC DNA]</scope>
    <source>
        <strain evidence="9">KCTC 52094</strain>
    </source>
</reference>
<feature type="transmembrane region" description="Helical" evidence="6">
    <location>
        <begin position="243"/>
        <end position="262"/>
    </location>
</feature>
<name>A0ABV7G651_9PROT</name>
<evidence type="ECO:0000256" key="2">
    <source>
        <dbReference type="ARBA" id="ARBA00022475"/>
    </source>
</evidence>
<evidence type="ECO:0000313" key="9">
    <source>
        <dbReference type="Proteomes" id="UP001595593"/>
    </source>
</evidence>
<feature type="transmembrane region" description="Helical" evidence="6">
    <location>
        <begin position="212"/>
        <end position="231"/>
    </location>
</feature>
<evidence type="ECO:0000256" key="1">
    <source>
        <dbReference type="ARBA" id="ARBA00004651"/>
    </source>
</evidence>
<keyword evidence="2" id="KW-1003">Cell membrane</keyword>
<dbReference type="PANTHER" id="PTHR32322:SF18">
    <property type="entry name" value="S-ADENOSYLMETHIONINE_S-ADENOSYLHOMOCYSTEINE TRANSPORTER"/>
    <property type="match status" value="1"/>
</dbReference>
<comment type="subcellular location">
    <subcellularLocation>
        <location evidence="1">Cell membrane</location>
        <topology evidence="1">Multi-pass membrane protein</topology>
    </subcellularLocation>
</comment>
<feature type="transmembrane region" description="Helical" evidence="6">
    <location>
        <begin position="32"/>
        <end position="50"/>
    </location>
</feature>
<feature type="transmembrane region" description="Helical" evidence="6">
    <location>
        <begin position="148"/>
        <end position="168"/>
    </location>
</feature>
<evidence type="ECO:0000256" key="5">
    <source>
        <dbReference type="ARBA" id="ARBA00023136"/>
    </source>
</evidence>
<evidence type="ECO:0000256" key="6">
    <source>
        <dbReference type="SAM" id="Phobius"/>
    </source>
</evidence>